<sequence>MPPGSANIGDIHPIALFIFKNLQRFVSRAKQSIFGIRAGSAGFQPNLQGGEQIGIDTAAGQLDTPGLGIEPGRHTVLH</sequence>
<dbReference type="AlphaFoldDB" id="A0A1I7E227"/>
<protein>
    <submittedName>
        <fullName evidence="1">Uncharacterized protein</fullName>
    </submittedName>
</protein>
<gene>
    <name evidence="1" type="ORF">SAMN05216236_14122</name>
</gene>
<reference evidence="1 2" key="1">
    <citation type="submission" date="2016-10" db="EMBL/GenBank/DDBJ databases">
        <authorList>
            <person name="de Groot N.N."/>
        </authorList>
    </citation>
    <scope>NUCLEOTIDE SEQUENCE [LARGE SCALE GENOMIC DNA]</scope>
    <source>
        <strain evidence="1 2">CGMCC 1.10959</strain>
    </source>
</reference>
<dbReference type="EMBL" id="FPAW01000041">
    <property type="protein sequence ID" value="SFU17954.1"/>
    <property type="molecule type" value="Genomic_DNA"/>
</dbReference>
<keyword evidence="2" id="KW-1185">Reference proteome</keyword>
<name>A0A1I7E227_9RHOB</name>
<organism evidence="1 2">
    <name type="scientific">Sedimentitalea nanhaiensis</name>
    <dbReference type="NCBI Taxonomy" id="999627"/>
    <lineage>
        <taxon>Bacteria</taxon>
        <taxon>Pseudomonadati</taxon>
        <taxon>Pseudomonadota</taxon>
        <taxon>Alphaproteobacteria</taxon>
        <taxon>Rhodobacterales</taxon>
        <taxon>Paracoccaceae</taxon>
        <taxon>Sedimentitalea</taxon>
    </lineage>
</organism>
<evidence type="ECO:0000313" key="2">
    <source>
        <dbReference type="Proteomes" id="UP000182466"/>
    </source>
</evidence>
<accession>A0A1I7E227</accession>
<proteinExistence type="predicted"/>
<dbReference type="Proteomes" id="UP000182466">
    <property type="component" value="Unassembled WGS sequence"/>
</dbReference>
<evidence type="ECO:0000313" key="1">
    <source>
        <dbReference type="EMBL" id="SFU17954.1"/>
    </source>
</evidence>